<evidence type="ECO:0000256" key="1">
    <source>
        <dbReference type="SAM" id="MobiDB-lite"/>
    </source>
</evidence>
<dbReference type="PROSITE" id="PS50837">
    <property type="entry name" value="NACHT"/>
    <property type="match status" value="1"/>
</dbReference>
<feature type="region of interest" description="Disordered" evidence="1">
    <location>
        <begin position="285"/>
        <end position="314"/>
    </location>
</feature>
<dbReference type="InterPro" id="IPR007111">
    <property type="entry name" value="NACHT_NTPase"/>
</dbReference>
<dbReference type="EMBL" id="NGFP01000060">
    <property type="protein sequence ID" value="OUC96347.1"/>
    <property type="molecule type" value="Genomic_DNA"/>
</dbReference>
<keyword evidence="2" id="KW-0812">Transmembrane</keyword>
<feature type="transmembrane region" description="Helical" evidence="2">
    <location>
        <begin position="759"/>
        <end position="788"/>
    </location>
</feature>
<feature type="region of interest" description="Disordered" evidence="1">
    <location>
        <begin position="125"/>
        <end position="144"/>
    </location>
</feature>
<feature type="transmembrane region" description="Helical" evidence="2">
    <location>
        <begin position="531"/>
        <end position="549"/>
    </location>
</feature>
<evidence type="ECO:0000313" key="4">
    <source>
        <dbReference type="EMBL" id="OUC96347.1"/>
    </source>
</evidence>
<feature type="domain" description="NACHT" evidence="3">
    <location>
        <begin position="195"/>
        <end position="285"/>
    </location>
</feature>
<feature type="transmembrane region" description="Helical" evidence="2">
    <location>
        <begin position="601"/>
        <end position="624"/>
    </location>
</feature>
<feature type="transmembrane region" description="Helical" evidence="2">
    <location>
        <begin position="59"/>
        <end position="79"/>
    </location>
</feature>
<dbReference type="Proteomes" id="UP000194761">
    <property type="component" value="Unassembled WGS sequence"/>
</dbReference>
<reference evidence="4 5" key="1">
    <citation type="submission" date="2017-05" db="EMBL/GenBank/DDBJ databases">
        <title>Biotechnological potential of actinobacteria isolated from South African environments.</title>
        <authorList>
            <person name="Le Roes-Hill M."/>
            <person name="Prins A."/>
            <person name="Durrell K.A."/>
        </authorList>
    </citation>
    <scope>NUCLEOTIDE SEQUENCE [LARGE SCALE GENOMIC DNA]</scope>
    <source>
        <strain evidence="4">M26</strain>
    </source>
</reference>
<keyword evidence="2" id="KW-0472">Membrane</keyword>
<proteinExistence type="predicted"/>
<dbReference type="Gene3D" id="3.40.50.300">
    <property type="entry name" value="P-loop containing nucleotide triphosphate hydrolases"/>
    <property type="match status" value="1"/>
</dbReference>
<evidence type="ECO:0000313" key="5">
    <source>
        <dbReference type="Proteomes" id="UP000194761"/>
    </source>
</evidence>
<organism evidence="4 5">
    <name type="scientific">Streptosporangium minutum</name>
    <dbReference type="NCBI Taxonomy" id="569862"/>
    <lineage>
        <taxon>Bacteria</taxon>
        <taxon>Bacillati</taxon>
        <taxon>Actinomycetota</taxon>
        <taxon>Actinomycetes</taxon>
        <taxon>Streptosporangiales</taxon>
        <taxon>Streptosporangiaceae</taxon>
        <taxon>Streptosporangium</taxon>
    </lineage>
</organism>
<feature type="compositionally biased region" description="Basic and acidic residues" evidence="1">
    <location>
        <begin position="130"/>
        <end position="142"/>
    </location>
</feature>
<feature type="transmembrane region" description="Helical" evidence="2">
    <location>
        <begin position="630"/>
        <end position="651"/>
    </location>
</feature>
<gene>
    <name evidence="4" type="ORF">CA984_15360</name>
</gene>
<feature type="transmembrane region" description="Helical" evidence="2">
    <location>
        <begin position="728"/>
        <end position="747"/>
    </location>
</feature>
<keyword evidence="5" id="KW-1185">Reference proteome</keyword>
<feature type="transmembrane region" description="Helical" evidence="2">
    <location>
        <begin position="26"/>
        <end position="47"/>
    </location>
</feature>
<dbReference type="AlphaFoldDB" id="A0A243RNB0"/>
<protein>
    <recommendedName>
        <fullName evidence="3">NACHT domain-containing protein</fullName>
    </recommendedName>
</protein>
<accession>A0A243RNB0</accession>
<sequence>MPDRDGTHHHTIMRNLWRRSRASTRLGLISIGLTILLSGSIYLIVAAGGPDWLTTVANISQIIGLPLAVVSIVVPSLTARRSTAPEPVRVALARQVHQQECQVRAALLRGVIAADLSFDDTDPAAAGYSADRDRDGDGREPEGGAVARWVSKKAAGLLFWQETDPLPPQDGADVPPAGQGTLANAAGYLSALPGRRLIIVGERGSGKTMLVIQMVIDLNQAVLDDPAAGGPVAIRLSAASWPTGRPLADWLADQLVLGYAMSPQEAGRLVAENAVLPILDGLDEMDPDPIQADGGDPVPGTDPAPGDQDDALDRQDAAPGRAAALIDELNRFYTGAAFGPVVVTTRPGRHTQLIERGLLLEHARQITIRPLTVPQVTDYLHRRYRYQPRQHHAWQAVLDRLDHSGHAGVREFLSTPWRLILATSAIDHDPGQAAQFVPHADRHSTETAAQTRQRLEGSMLANFIPAATALTPRGRGSYTPEQVERWLTVLARHLRWQADYLRHHPAPSGMSGVDIVPHLLWPIGGRRLTRLLHTTAMLVGIVTVAALVLTPFPPAPWPDEAPRWVLGAVLGVTFLPLLVYRTEWPAPHVAMRNISAPALQAGLGGGLMSGLLIVGLAAIGSVFGTVKSELVVMAVFGLVGGPVGGLVFGLMGGRGSWNPSADLVSPRQAVHLDLVFGLASGLVLGITGGVVGGPFGFIFGLTFVMLASFTSTQGFIPQGESGEEDRLSVVITIAVGFGLMVALGAVVDPPMGIRADLGVGLWSGLVGGLVLAFMGGLTVGSSGAYYAIGIMLAALRGRLPWRFAAFCQWACQAGLLRVAGTGYQFRHHELQSWLTDHG</sequence>
<dbReference type="Pfam" id="PF05729">
    <property type="entry name" value="NACHT"/>
    <property type="match status" value="1"/>
</dbReference>
<evidence type="ECO:0000259" key="3">
    <source>
        <dbReference type="PROSITE" id="PS50837"/>
    </source>
</evidence>
<dbReference type="InterPro" id="IPR027417">
    <property type="entry name" value="P-loop_NTPase"/>
</dbReference>
<keyword evidence="2" id="KW-1133">Transmembrane helix</keyword>
<name>A0A243RNB0_9ACTN</name>
<comment type="caution">
    <text evidence="4">The sequence shown here is derived from an EMBL/GenBank/DDBJ whole genome shotgun (WGS) entry which is preliminary data.</text>
</comment>
<evidence type="ECO:0000256" key="2">
    <source>
        <dbReference type="SAM" id="Phobius"/>
    </source>
</evidence>